<dbReference type="STRING" id="76114.ebA267"/>
<keyword evidence="2" id="KW-1185">Reference proteome</keyword>
<dbReference type="Proteomes" id="UP000006552">
    <property type="component" value="Chromosome"/>
</dbReference>
<dbReference type="eggNOG" id="ENOG5033J11">
    <property type="taxonomic scope" value="Bacteria"/>
</dbReference>
<accession>Q5P8U8</accession>
<gene>
    <name evidence="1" type="ORF">ebA267</name>
</gene>
<dbReference type="KEGG" id="eba:ebA267"/>
<dbReference type="EMBL" id="CR555306">
    <property type="protein sequence ID" value="CAI06261.1"/>
    <property type="molecule type" value="Genomic_DNA"/>
</dbReference>
<sequence>MHTIVGEQHQGQPANSYLMLWIPLRMRQHVPPRNGNSYGAIIEKFPGDDASQELSFLHEPSLPGRIASILPLLKSLESVEFAGNQNADGFKLKLALDADSRRVDHKSRAMKATGIVQETRSRGEQLRFYVRQVAQPASAPFQQLQRLDTWPKTMRQNASGAREQVSDTSEAEGAVMIAHADGDVAHLQLRWAVFLPTEEGTQTYEASFGSGKRRYQIVLHGQFFVDAGRRGR</sequence>
<evidence type="ECO:0000313" key="2">
    <source>
        <dbReference type="Proteomes" id="UP000006552"/>
    </source>
</evidence>
<name>Q5P8U8_AROAE</name>
<proteinExistence type="predicted"/>
<organism evidence="1 2">
    <name type="scientific">Aromatoleum aromaticum (strain DSM 19018 / LMG 30748 / EbN1)</name>
    <name type="common">Azoarcus sp. (strain EbN1)</name>
    <dbReference type="NCBI Taxonomy" id="76114"/>
    <lineage>
        <taxon>Bacteria</taxon>
        <taxon>Pseudomonadati</taxon>
        <taxon>Pseudomonadota</taxon>
        <taxon>Betaproteobacteria</taxon>
        <taxon>Rhodocyclales</taxon>
        <taxon>Rhodocyclaceae</taxon>
        <taxon>Aromatoleum</taxon>
    </lineage>
</organism>
<dbReference type="HOGENOM" id="CLU_1192813_0_0_4"/>
<dbReference type="AlphaFoldDB" id="Q5P8U8"/>
<reference evidence="1 2" key="1">
    <citation type="journal article" date="2005" name="Arch. Microbiol.">
        <title>The genome sequence of an anaerobic aromatic-degrading denitrifying bacterium, strain EbN1.</title>
        <authorList>
            <person name="Rabus R."/>
            <person name="Kube M."/>
            <person name="Heider J."/>
            <person name="Beck A."/>
            <person name="Heitmann K."/>
            <person name="Widdel F."/>
            <person name="Reinhardt R."/>
        </authorList>
    </citation>
    <scope>NUCLEOTIDE SEQUENCE [LARGE SCALE GENOMIC DNA]</scope>
    <source>
        <strain evidence="1 2">EbN1</strain>
    </source>
</reference>
<protein>
    <submittedName>
        <fullName evidence="1">Uncharacterized protein</fullName>
    </submittedName>
</protein>
<evidence type="ECO:0000313" key="1">
    <source>
        <dbReference type="EMBL" id="CAI06261.1"/>
    </source>
</evidence>